<feature type="transmembrane region" description="Helical" evidence="1">
    <location>
        <begin position="87"/>
        <end position="109"/>
    </location>
</feature>
<name>A0A402BA60_9CHLR</name>
<evidence type="ECO:0000256" key="1">
    <source>
        <dbReference type="SAM" id="Phobius"/>
    </source>
</evidence>
<sequence>MQQVTQQRELPERISWARAMVFAIGFFLLAAILVGQIPGYVYNAMTASSLVEFERGSLSLGLICLACFAVVMVIELLFDPKPLLPPALLAGVGGIVTVVGLAVTILVSVTGYRDFPHADTKILPLLGGYFLWFQPDAIDLVAIGLIILFVGVATVFYSVLAMGELRNPDRRDLGTTPAIRWMIIISSLLLIVFLYCYNYDVAGALFQNIVLGIAVFLALGAFGLRLHYLMRPVRKRVMPGLYAIGALGLAQTGAVFVLLWIIAYPLLALIHPLPVLGPYLTNCLRATAVPNSCTFSQDAGYIVDAIVTSSFFGAMLAAVWAWKSNRNLVVVGSVVITAVIALTALVMHTAPTALPTAMMLCAGILIVATVWTITARREFAVVGENNLGCLGQWLVMGTCLFVYLASFAFFSMANFAAEETPPNIPNTIPGTPATAKDAFVMLALFAVLGAIQFFFLTRNRYRV</sequence>
<evidence type="ECO:0000313" key="3">
    <source>
        <dbReference type="Proteomes" id="UP000287171"/>
    </source>
</evidence>
<keyword evidence="1" id="KW-0472">Membrane</keyword>
<keyword evidence="1" id="KW-1133">Transmembrane helix</keyword>
<feature type="transmembrane region" description="Helical" evidence="1">
    <location>
        <begin position="20"/>
        <end position="38"/>
    </location>
</feature>
<feature type="transmembrane region" description="Helical" evidence="1">
    <location>
        <begin position="328"/>
        <end position="347"/>
    </location>
</feature>
<feature type="transmembrane region" description="Helical" evidence="1">
    <location>
        <begin position="393"/>
        <end position="417"/>
    </location>
</feature>
<dbReference type="RefSeq" id="WP_126628439.1">
    <property type="nucleotide sequence ID" value="NZ_BIFT01000001.1"/>
</dbReference>
<gene>
    <name evidence="2" type="ORF">KDA_36740</name>
</gene>
<comment type="caution">
    <text evidence="2">The sequence shown here is derived from an EMBL/GenBank/DDBJ whole genome shotgun (WGS) entry which is preliminary data.</text>
</comment>
<accession>A0A402BA60</accession>
<feature type="transmembrane region" description="Helical" evidence="1">
    <location>
        <begin position="129"/>
        <end position="157"/>
    </location>
</feature>
<dbReference type="OrthoDB" id="139733at2"/>
<dbReference type="EMBL" id="BIFT01000001">
    <property type="protein sequence ID" value="GCE28190.1"/>
    <property type="molecule type" value="Genomic_DNA"/>
</dbReference>
<feature type="transmembrane region" description="Helical" evidence="1">
    <location>
        <begin position="209"/>
        <end position="228"/>
    </location>
</feature>
<feature type="transmembrane region" description="Helical" evidence="1">
    <location>
        <begin position="353"/>
        <end position="373"/>
    </location>
</feature>
<feature type="transmembrane region" description="Helical" evidence="1">
    <location>
        <begin position="58"/>
        <end position="78"/>
    </location>
</feature>
<dbReference type="Proteomes" id="UP000287171">
    <property type="component" value="Unassembled WGS sequence"/>
</dbReference>
<protein>
    <submittedName>
        <fullName evidence="2">Uncharacterized protein</fullName>
    </submittedName>
</protein>
<feature type="transmembrane region" description="Helical" evidence="1">
    <location>
        <begin position="240"/>
        <end position="263"/>
    </location>
</feature>
<feature type="transmembrane region" description="Helical" evidence="1">
    <location>
        <begin position="437"/>
        <end position="456"/>
    </location>
</feature>
<keyword evidence="3" id="KW-1185">Reference proteome</keyword>
<feature type="transmembrane region" description="Helical" evidence="1">
    <location>
        <begin position="178"/>
        <end position="197"/>
    </location>
</feature>
<feature type="transmembrane region" description="Helical" evidence="1">
    <location>
        <begin position="299"/>
        <end position="321"/>
    </location>
</feature>
<evidence type="ECO:0000313" key="2">
    <source>
        <dbReference type="EMBL" id="GCE28190.1"/>
    </source>
</evidence>
<keyword evidence="1" id="KW-0812">Transmembrane</keyword>
<proteinExistence type="predicted"/>
<dbReference type="AlphaFoldDB" id="A0A402BA60"/>
<reference evidence="3" key="1">
    <citation type="submission" date="2018-12" db="EMBL/GenBank/DDBJ databases">
        <title>Tengunoibacter tsumagoiensis gen. nov., sp. nov., Dictyobacter kobayashii sp. nov., D. alpinus sp. nov., and D. joshuensis sp. nov. and description of Dictyobacteraceae fam. nov. within the order Ktedonobacterales isolated from Tengu-no-mugimeshi.</title>
        <authorList>
            <person name="Wang C.M."/>
            <person name="Zheng Y."/>
            <person name="Sakai Y."/>
            <person name="Toyoda A."/>
            <person name="Minakuchi Y."/>
            <person name="Abe K."/>
            <person name="Yokota A."/>
            <person name="Yabe S."/>
        </authorList>
    </citation>
    <scope>NUCLEOTIDE SEQUENCE [LARGE SCALE GENOMIC DNA]</scope>
    <source>
        <strain evidence="3">Uno16</strain>
    </source>
</reference>
<organism evidence="2 3">
    <name type="scientific">Dictyobacter alpinus</name>
    <dbReference type="NCBI Taxonomy" id="2014873"/>
    <lineage>
        <taxon>Bacteria</taxon>
        <taxon>Bacillati</taxon>
        <taxon>Chloroflexota</taxon>
        <taxon>Ktedonobacteria</taxon>
        <taxon>Ktedonobacterales</taxon>
        <taxon>Dictyobacteraceae</taxon>
        <taxon>Dictyobacter</taxon>
    </lineage>
</organism>